<protein>
    <submittedName>
        <fullName evidence="4">Unnamed protein product</fullName>
    </submittedName>
</protein>
<dbReference type="OrthoDB" id="126396at2759"/>
<dbReference type="SUPFAM" id="SSF52540">
    <property type="entry name" value="P-loop containing nucleoside triphosphate hydrolases"/>
    <property type="match status" value="1"/>
</dbReference>
<comment type="caution">
    <text evidence="4">The sequence shown here is derived from an EMBL/GenBank/DDBJ whole genome shotgun (WGS) entry which is preliminary data.</text>
</comment>
<name>A0A9W6TAZ2_9STRA</name>
<keyword evidence="1" id="KW-0813">Transport</keyword>
<proteinExistence type="predicted"/>
<evidence type="ECO:0000313" key="5">
    <source>
        <dbReference type="Proteomes" id="UP001165083"/>
    </source>
</evidence>
<dbReference type="Gene3D" id="3.40.50.300">
    <property type="entry name" value="P-loop containing nucleotide triphosphate hydrolases"/>
    <property type="match status" value="1"/>
</dbReference>
<dbReference type="AlphaFoldDB" id="A0A9W6TAZ2"/>
<dbReference type="Pfam" id="PF00005">
    <property type="entry name" value="ABC_tran"/>
    <property type="match status" value="1"/>
</dbReference>
<evidence type="ECO:0000313" key="4">
    <source>
        <dbReference type="EMBL" id="GMF10643.1"/>
    </source>
</evidence>
<gene>
    <name evidence="4" type="ORF">Plil01_000142600</name>
</gene>
<dbReference type="GO" id="GO:0016887">
    <property type="term" value="F:ATP hydrolysis activity"/>
    <property type="evidence" value="ECO:0007669"/>
    <property type="project" value="InterPro"/>
</dbReference>
<sequence>MTSSQSGPFGGYWLDPLAWSLRALAVNLYHAPSLDKCEYDGVNYCDVGNEELTAGEYYLSRVDVPSAQMWVPLAAGFLLIAYGVFMALAWFMLERMGRRHDENSSTAFTTSAKASASDQAEADYTLAATPRSDCPVQGEKLCEVILDEAIVVPVSLCFEDVWCSVPDPAAGSASRDLLKGVSGYALPGTMTALMRSSGAGKTTLLDVLAGRKSKGSIRGRVLLNGQPASDLAVRRSTGYCEQVDVHSDGSTIREALLFSAFLRQESTVPDREKCAVVEECISFLGLRDIADQMIRGRP</sequence>
<feature type="domain" description="ABC transporter" evidence="3">
    <location>
        <begin position="178"/>
        <end position="294"/>
    </location>
</feature>
<organism evidence="4 5">
    <name type="scientific">Phytophthora lilii</name>
    <dbReference type="NCBI Taxonomy" id="2077276"/>
    <lineage>
        <taxon>Eukaryota</taxon>
        <taxon>Sar</taxon>
        <taxon>Stramenopiles</taxon>
        <taxon>Oomycota</taxon>
        <taxon>Peronosporomycetes</taxon>
        <taxon>Peronosporales</taxon>
        <taxon>Peronosporaceae</taxon>
        <taxon>Phytophthora</taxon>
    </lineage>
</organism>
<evidence type="ECO:0000256" key="2">
    <source>
        <dbReference type="SAM" id="Phobius"/>
    </source>
</evidence>
<reference evidence="4" key="1">
    <citation type="submission" date="2023-04" db="EMBL/GenBank/DDBJ databases">
        <title>Phytophthora lilii NBRC 32176.</title>
        <authorList>
            <person name="Ichikawa N."/>
            <person name="Sato H."/>
            <person name="Tonouchi N."/>
        </authorList>
    </citation>
    <scope>NUCLEOTIDE SEQUENCE</scope>
    <source>
        <strain evidence="4">NBRC 32176</strain>
    </source>
</reference>
<dbReference type="EMBL" id="BSXW01000050">
    <property type="protein sequence ID" value="GMF10643.1"/>
    <property type="molecule type" value="Genomic_DNA"/>
</dbReference>
<dbReference type="GO" id="GO:0005524">
    <property type="term" value="F:ATP binding"/>
    <property type="evidence" value="ECO:0007669"/>
    <property type="project" value="InterPro"/>
</dbReference>
<accession>A0A9W6TAZ2</accession>
<evidence type="ECO:0000259" key="3">
    <source>
        <dbReference type="Pfam" id="PF00005"/>
    </source>
</evidence>
<keyword evidence="2" id="KW-0812">Transmembrane</keyword>
<dbReference type="Proteomes" id="UP001165083">
    <property type="component" value="Unassembled WGS sequence"/>
</dbReference>
<keyword evidence="2" id="KW-1133">Transmembrane helix</keyword>
<feature type="transmembrane region" description="Helical" evidence="2">
    <location>
        <begin position="69"/>
        <end position="93"/>
    </location>
</feature>
<dbReference type="PANTHER" id="PTHR19241">
    <property type="entry name" value="ATP-BINDING CASSETTE TRANSPORTER"/>
    <property type="match status" value="1"/>
</dbReference>
<dbReference type="InterPro" id="IPR003439">
    <property type="entry name" value="ABC_transporter-like_ATP-bd"/>
</dbReference>
<keyword evidence="2" id="KW-0472">Membrane</keyword>
<dbReference type="InterPro" id="IPR027417">
    <property type="entry name" value="P-loop_NTPase"/>
</dbReference>
<keyword evidence="5" id="KW-1185">Reference proteome</keyword>
<evidence type="ECO:0000256" key="1">
    <source>
        <dbReference type="ARBA" id="ARBA00022448"/>
    </source>
</evidence>